<dbReference type="EMBL" id="JACHFW010000011">
    <property type="protein sequence ID" value="MBB5265374.1"/>
    <property type="molecule type" value="Genomic_DNA"/>
</dbReference>
<dbReference type="Proteomes" id="UP000543642">
    <property type="component" value="Unassembled WGS sequence"/>
</dbReference>
<sequence>MIKIYLAGKVAKGDEIGKIEDWRALYKKELDGNIKEKLFFMDPDDPDLDESDSMEIVGHDCNLIRNCDLIIVNAESKLGVGTAQEMIVAKYYKKCVVSVIPENSHYCRKNLNMYGNIIEKWMHPFMNIISDVIVANLCELMDSFDIVVKKIHQGDIKDMTVIDMACNYYCNKKKNI</sequence>
<evidence type="ECO:0000313" key="1">
    <source>
        <dbReference type="EMBL" id="MBB5265374.1"/>
    </source>
</evidence>
<dbReference type="Gene3D" id="3.40.50.450">
    <property type="match status" value="1"/>
</dbReference>
<dbReference type="GO" id="GO:0016740">
    <property type="term" value="F:transferase activity"/>
    <property type="evidence" value="ECO:0007669"/>
    <property type="project" value="UniProtKB-KW"/>
</dbReference>
<dbReference type="AlphaFoldDB" id="A0A7W8M5X2"/>
<proteinExistence type="predicted"/>
<keyword evidence="1" id="KW-0808">Transferase</keyword>
<keyword evidence="2" id="KW-1185">Reference proteome</keyword>
<dbReference type="SUPFAM" id="SSF52309">
    <property type="entry name" value="N-(deoxy)ribosyltransferase-like"/>
    <property type="match status" value="1"/>
</dbReference>
<protein>
    <submittedName>
        <fullName evidence="1">Nucleoside 2-deoxyribosyltransferase</fullName>
    </submittedName>
</protein>
<dbReference type="RefSeq" id="WP_183775277.1">
    <property type="nucleotide sequence ID" value="NZ_JACHFW010000011.1"/>
</dbReference>
<organism evidence="1 2">
    <name type="scientific">Catenibacillus scindens</name>
    <dbReference type="NCBI Taxonomy" id="673271"/>
    <lineage>
        <taxon>Bacteria</taxon>
        <taxon>Bacillati</taxon>
        <taxon>Bacillota</taxon>
        <taxon>Clostridia</taxon>
        <taxon>Lachnospirales</taxon>
        <taxon>Lachnospiraceae</taxon>
        <taxon>Catenibacillus</taxon>
    </lineage>
</organism>
<comment type="caution">
    <text evidence="1">The sequence shown here is derived from an EMBL/GenBank/DDBJ whole genome shotgun (WGS) entry which is preliminary data.</text>
</comment>
<gene>
    <name evidence="1" type="ORF">HNP82_002520</name>
</gene>
<name>A0A7W8M5X2_9FIRM</name>
<evidence type="ECO:0000313" key="2">
    <source>
        <dbReference type="Proteomes" id="UP000543642"/>
    </source>
</evidence>
<reference evidence="1 2" key="1">
    <citation type="submission" date="2020-08" db="EMBL/GenBank/DDBJ databases">
        <title>Genomic Encyclopedia of Type Strains, Phase IV (KMG-IV): sequencing the most valuable type-strain genomes for metagenomic binning, comparative biology and taxonomic classification.</title>
        <authorList>
            <person name="Goeker M."/>
        </authorList>
    </citation>
    <scope>NUCLEOTIDE SEQUENCE [LARGE SCALE GENOMIC DNA]</scope>
    <source>
        <strain evidence="1 2">DSM 106146</strain>
    </source>
</reference>
<accession>A0A7W8M5X2</accession>